<evidence type="ECO:0000313" key="2">
    <source>
        <dbReference type="EMBL" id="MCJ8012877.1"/>
    </source>
</evidence>
<dbReference type="Pfam" id="PF13215">
    <property type="entry name" value="DUF4023"/>
    <property type="match status" value="1"/>
</dbReference>
<evidence type="ECO:0000313" key="3">
    <source>
        <dbReference type="Proteomes" id="UP001139347"/>
    </source>
</evidence>
<gene>
    <name evidence="2" type="ORF">MUG84_14160</name>
</gene>
<dbReference type="RefSeq" id="WP_244725697.1">
    <property type="nucleotide sequence ID" value="NZ_JALIRP010000005.1"/>
</dbReference>
<name>A0A9X1WP77_9BACL</name>
<dbReference type="Proteomes" id="UP001139347">
    <property type="component" value="Unassembled WGS sequence"/>
</dbReference>
<organism evidence="2 3">
    <name type="scientific">Paenibacillus mangrovi</name>
    <dbReference type="NCBI Taxonomy" id="2931978"/>
    <lineage>
        <taxon>Bacteria</taxon>
        <taxon>Bacillati</taxon>
        <taxon>Bacillota</taxon>
        <taxon>Bacilli</taxon>
        <taxon>Bacillales</taxon>
        <taxon>Paenibacillaceae</taxon>
        <taxon>Paenibacillus</taxon>
    </lineage>
</organism>
<feature type="compositionally biased region" description="Polar residues" evidence="1">
    <location>
        <begin position="34"/>
        <end position="44"/>
    </location>
</feature>
<accession>A0A9X1WP77</accession>
<dbReference type="EMBL" id="JALIRP010000005">
    <property type="protein sequence ID" value="MCJ8012877.1"/>
    <property type="molecule type" value="Genomic_DNA"/>
</dbReference>
<protein>
    <submittedName>
        <fullName evidence="2">DUF4023 domain-containing protein</fullName>
    </submittedName>
</protein>
<comment type="caution">
    <text evidence="2">The sequence shown here is derived from an EMBL/GenBank/DDBJ whole genome shotgun (WGS) entry which is preliminary data.</text>
</comment>
<evidence type="ECO:0000256" key="1">
    <source>
        <dbReference type="SAM" id="MobiDB-lite"/>
    </source>
</evidence>
<feature type="compositionally biased region" description="Basic and acidic residues" evidence="1">
    <location>
        <begin position="1"/>
        <end position="31"/>
    </location>
</feature>
<proteinExistence type="predicted"/>
<sequence>MTDSTRDFVNKVHEQQEKQRKNKEHYGKGEPGKQLQNKQHSTNK</sequence>
<dbReference type="AlphaFoldDB" id="A0A9X1WP77"/>
<keyword evidence="3" id="KW-1185">Reference proteome</keyword>
<reference evidence="2" key="1">
    <citation type="submission" date="2022-04" db="EMBL/GenBank/DDBJ databases">
        <title>Paenibacillus mangrovi sp. nov., a novel endophytic bacterium isolated from bark of Kandelia candel.</title>
        <authorList>
            <person name="Tuo L."/>
        </authorList>
    </citation>
    <scope>NUCLEOTIDE SEQUENCE</scope>
    <source>
        <strain evidence="2">KQZ6P-2</strain>
    </source>
</reference>
<dbReference type="InterPro" id="IPR025097">
    <property type="entry name" value="DUF4023"/>
</dbReference>
<feature type="region of interest" description="Disordered" evidence="1">
    <location>
        <begin position="1"/>
        <end position="44"/>
    </location>
</feature>